<gene>
    <name evidence="4 5" type="primary">mshB</name>
    <name evidence="5" type="ORF">CBE74_04740</name>
</gene>
<dbReference type="InterPro" id="IPR017810">
    <property type="entry name" value="Mycothiol_biosynthesis_MshB"/>
</dbReference>
<dbReference type="InterPro" id="IPR003737">
    <property type="entry name" value="GlcNAc_PI_deacetylase-related"/>
</dbReference>
<comment type="cofactor">
    <cofactor evidence="4">
        <name>Zn(2+)</name>
        <dbReference type="ChEBI" id="CHEBI:29105"/>
    </cofactor>
    <text evidence="4">Binds 1 zinc ion per subunit.</text>
</comment>
<dbReference type="GO" id="GO:0008270">
    <property type="term" value="F:zinc ion binding"/>
    <property type="evidence" value="ECO:0007669"/>
    <property type="project" value="UniProtKB-UniRule"/>
</dbReference>
<dbReference type="EC" id="3.5.1.103" evidence="4"/>
<comment type="similarity">
    <text evidence="4">Belongs to the MshB deacetylase family.</text>
</comment>
<dbReference type="OrthoDB" id="158614at2"/>
<dbReference type="GeneID" id="75007567"/>
<evidence type="ECO:0000256" key="3">
    <source>
        <dbReference type="ARBA" id="ARBA00022833"/>
    </source>
</evidence>
<dbReference type="Gene3D" id="3.40.50.10320">
    <property type="entry name" value="LmbE-like"/>
    <property type="match status" value="1"/>
</dbReference>
<keyword evidence="3 4" id="KW-0862">Zinc</keyword>
<dbReference type="RefSeq" id="WP_087453741.1">
    <property type="nucleotide sequence ID" value="NZ_CP021417.2"/>
</dbReference>
<accession>A0A7Y4P7L1</accession>
<dbReference type="NCBIfam" id="TIGR03445">
    <property type="entry name" value="mycothiol_MshB"/>
    <property type="match status" value="1"/>
</dbReference>
<comment type="function">
    <text evidence="4">Catalyzes the deacetylation of 1D-myo-inositol 2-acetamido-2-deoxy-alpha-D-glucopyranoside (GlcNAc-Ins) in the mycothiol biosynthesis pathway.</text>
</comment>
<evidence type="ECO:0000256" key="2">
    <source>
        <dbReference type="ARBA" id="ARBA00022801"/>
    </source>
</evidence>
<evidence type="ECO:0000256" key="1">
    <source>
        <dbReference type="ARBA" id="ARBA00022723"/>
    </source>
</evidence>
<dbReference type="Proteomes" id="UP000195652">
    <property type="component" value="Chromosome"/>
</dbReference>
<dbReference type="SUPFAM" id="SSF102588">
    <property type="entry name" value="LmbE-like"/>
    <property type="match status" value="1"/>
</dbReference>
<reference evidence="5 6" key="1">
    <citation type="journal article" date="2014" name="BMC Vet. Res.">
        <title>First report of Corynebacterium pseudotuberculosis from caseous lymphadenitis lesions in Black Alentejano pig (Sus scrofa domesticus).</title>
        <authorList>
            <person name="Oliveira M."/>
            <person name="Barroco C."/>
            <person name="Mottola C."/>
            <person name="Santos R."/>
            <person name="Lemsaddek A."/>
            <person name="Tavares L."/>
            <person name="Semedo-Lemsaddek T."/>
        </authorList>
    </citation>
    <scope>NUCLEOTIDE SEQUENCE [LARGE SCALE GENOMIC DNA]</scope>
    <source>
        <strain evidence="5 6">PO100/5</strain>
    </source>
</reference>
<dbReference type="InterPro" id="IPR024078">
    <property type="entry name" value="LmbE-like_dom_sf"/>
</dbReference>
<keyword evidence="2 4" id="KW-0378">Hydrolase</keyword>
<feature type="binding site" evidence="4">
    <location>
        <position position="18"/>
    </location>
    <ligand>
        <name>Zn(2+)</name>
        <dbReference type="ChEBI" id="CHEBI:29105"/>
    </ligand>
</feature>
<sequence>MRDLIGKKVIAVHAHPDDEAIWTGGLIAELSLRGADVTVVTCTLGEQGEVIGEPYQGLVADAADQLGGFRIGELSRSLSLLGARGEHLGGAGYWRDSGMIGDKANEHPRAFISSGEEAVEQLAEILAQINPDLVITYGPDGGYGHPDHIQAHTITHEAVRRVPVARIIWAVTDKIDLDTGLDAISAVPEAWRRPRQNEIACVENVDIRLLLSDEAFARKKEAMKAHATQLWIADGSTTATNPHAAIAGISDPNAAPAVFALSNLIAQPLLRTECYQMGQGPLPSGVDIVAELVR</sequence>
<feature type="binding site" evidence="4">
    <location>
        <position position="148"/>
    </location>
    <ligand>
        <name>Zn(2+)</name>
        <dbReference type="ChEBI" id="CHEBI:29105"/>
    </ligand>
</feature>
<dbReference type="EMBL" id="CP021417">
    <property type="protein sequence ID" value="ARU45910.1"/>
    <property type="molecule type" value="Genomic_DNA"/>
</dbReference>
<dbReference type="AlphaFoldDB" id="A0A7Y4P7L1"/>
<dbReference type="PANTHER" id="PTHR12993">
    <property type="entry name" value="N-ACETYLGLUCOSAMINYL-PHOSPHATIDYLINOSITOL DE-N-ACETYLASE-RELATED"/>
    <property type="match status" value="1"/>
</dbReference>
<keyword evidence="6" id="KW-1185">Reference proteome</keyword>
<organism evidence="5 6">
    <name type="scientific">Corynebacterium silvaticum</name>
    <dbReference type="NCBI Taxonomy" id="2320431"/>
    <lineage>
        <taxon>Bacteria</taxon>
        <taxon>Bacillati</taxon>
        <taxon>Actinomycetota</taxon>
        <taxon>Actinomycetes</taxon>
        <taxon>Mycobacteriales</taxon>
        <taxon>Corynebacteriaceae</taxon>
        <taxon>Corynebacterium</taxon>
    </lineage>
</organism>
<dbReference type="HAMAP" id="MF_01696">
    <property type="entry name" value="MshB"/>
    <property type="match status" value="1"/>
</dbReference>
<dbReference type="KEGG" id="csil:CBE74_04740"/>
<evidence type="ECO:0000256" key="4">
    <source>
        <dbReference type="HAMAP-Rule" id="MF_01696"/>
    </source>
</evidence>
<dbReference type="Pfam" id="PF02585">
    <property type="entry name" value="PIG-L"/>
    <property type="match status" value="1"/>
</dbReference>
<reference evidence="5 6" key="2">
    <citation type="journal article" date="2020" name="Antonie Van Leeuwenhoek">
        <title>Phylogenomic characterisation of a novel corynebacterial species pathogenic to animals.</title>
        <authorList>
            <person name="Moller J."/>
            <person name="Musella L."/>
            <person name="Melnikov V."/>
            <person name="Geissdorfer W."/>
            <person name="Burkovski A."/>
            <person name="Sangal V."/>
        </authorList>
    </citation>
    <scope>NUCLEOTIDE SEQUENCE [LARGE SCALE GENOMIC DNA]</scope>
    <source>
        <strain evidence="5 6">PO100/5</strain>
    </source>
</reference>
<dbReference type="GO" id="GO:0010125">
    <property type="term" value="P:mycothiol biosynthetic process"/>
    <property type="evidence" value="ECO:0007669"/>
    <property type="project" value="UniProtKB-UniRule"/>
</dbReference>
<reference evidence="5 6" key="4">
    <citation type="journal article" date="2020" name="PLoS ONE">
        <title>Taxonomic classification of strain PO100/5 shows a broader geographic distribution and genetic markers of the recently described Corynebacterium silvaticum.</title>
        <authorList>
            <person name="Viana M.V.C."/>
            <person name="Profeta R."/>
            <person name="da Silva A.L."/>
            <person name="Hurtado R."/>
            <person name="Cerqueira J.C."/>
            <person name="Ribeiro B.F.S."/>
            <person name="Almeida M.O."/>
            <person name="Morais-Rodrigues F."/>
            <person name="Soares S.C."/>
            <person name="Oliveira M."/>
            <person name="Tavares L."/>
            <person name="Figueiredo H."/>
            <person name="Wattam A.R."/>
            <person name="Barh D."/>
            <person name="Ghosh P."/>
            <person name="Silva A."/>
            <person name="Azevedo V."/>
        </authorList>
    </citation>
    <scope>NUCLEOTIDE SEQUENCE [LARGE SCALE GENOMIC DNA]</scope>
    <source>
        <strain evidence="5 6">PO100/5</strain>
    </source>
</reference>
<protein>
    <recommendedName>
        <fullName evidence="4">1D-myo-inositol 2-acetamido-2-deoxy-alpha-D-glucopyranoside deacetylase</fullName>
        <shortName evidence="4">GlcNAc-Ins deacetylase</shortName>
        <ecNumber evidence="4">3.5.1.103</ecNumber>
    </recommendedName>
    <alternativeName>
        <fullName evidence="4">N-acetyl-1-D-myo-inositol-2-amino-2-deoxy-alpha-D-glucopyranoside deacetylase</fullName>
    </alternativeName>
</protein>
<proteinExistence type="inferred from homology"/>
<dbReference type="PANTHER" id="PTHR12993:SF26">
    <property type="entry name" value="1D-MYO-INOSITOL 2-ACETAMIDO-2-DEOXY-ALPHA-D-GLUCOPYRANOSIDE DEACETYLASE"/>
    <property type="match status" value="1"/>
</dbReference>
<name>A0A7Y4P7L1_9CORY</name>
<feature type="binding site" evidence="4">
    <location>
        <position position="15"/>
    </location>
    <ligand>
        <name>Zn(2+)</name>
        <dbReference type="ChEBI" id="CHEBI:29105"/>
    </ligand>
</feature>
<keyword evidence="1 4" id="KW-0479">Metal-binding</keyword>
<dbReference type="GO" id="GO:0035595">
    <property type="term" value="F:N-acetylglucosaminylinositol deacetylase activity"/>
    <property type="evidence" value="ECO:0007669"/>
    <property type="project" value="UniProtKB-EC"/>
</dbReference>
<evidence type="ECO:0000313" key="5">
    <source>
        <dbReference type="EMBL" id="ARU45910.1"/>
    </source>
</evidence>
<reference evidence="5 6" key="3">
    <citation type="journal article" date="2020" name="Int. J. Syst. Evol. Microbiol.">
        <title>Corynebacterium silvaticum sp. nov., a unique group of NTTB corynebacteria in wild boar and roe deer.</title>
        <authorList>
            <person name="Dangel A."/>
            <person name="Berger A."/>
            <person name="Rau J."/>
            <person name="Eisenberg T."/>
            <person name="Kampfer P."/>
            <person name="Margos G."/>
            <person name="Contzen M."/>
            <person name="Busse H.J."/>
            <person name="Konrad R."/>
            <person name="Peters M."/>
            <person name="Sting R."/>
            <person name="Sing A."/>
        </authorList>
    </citation>
    <scope>NUCLEOTIDE SEQUENCE [LARGE SCALE GENOMIC DNA]</scope>
    <source>
        <strain evidence="5 6">PO100/5</strain>
    </source>
</reference>
<evidence type="ECO:0000313" key="6">
    <source>
        <dbReference type="Proteomes" id="UP000195652"/>
    </source>
</evidence>
<comment type="catalytic activity">
    <reaction evidence="4">
        <text>1D-myo-inositol 2-acetamido-2-deoxy-alpha-D-glucopyranoside + H2O = 1D-myo-inositol 2-amino-2-deoxy-alpha-D-glucopyranoside + acetate</text>
        <dbReference type="Rhea" id="RHEA:26180"/>
        <dbReference type="ChEBI" id="CHEBI:15377"/>
        <dbReference type="ChEBI" id="CHEBI:30089"/>
        <dbReference type="ChEBI" id="CHEBI:52442"/>
        <dbReference type="ChEBI" id="CHEBI:58886"/>
        <dbReference type="EC" id="3.5.1.103"/>
    </reaction>
</comment>